<dbReference type="InterPro" id="IPR008972">
    <property type="entry name" value="Cupredoxin"/>
</dbReference>
<dbReference type="SUPFAM" id="SSF49503">
    <property type="entry name" value="Cupredoxins"/>
    <property type="match status" value="1"/>
</dbReference>
<proteinExistence type="predicted"/>
<reference evidence="2" key="1">
    <citation type="journal article" date="2015" name="Nature">
        <title>Complex archaea that bridge the gap between prokaryotes and eukaryotes.</title>
        <authorList>
            <person name="Spang A."/>
            <person name="Saw J.H."/>
            <person name="Jorgensen S.L."/>
            <person name="Zaremba-Niedzwiedzka K."/>
            <person name="Martijn J."/>
            <person name="Lind A.E."/>
            <person name="van Eijk R."/>
            <person name="Schleper C."/>
            <person name="Guy L."/>
            <person name="Ettema T.J."/>
        </authorList>
    </citation>
    <scope>NUCLEOTIDE SEQUENCE</scope>
</reference>
<gene>
    <name evidence="2" type="ORF">LCGC14_1961200</name>
</gene>
<dbReference type="InterPro" id="IPR028096">
    <property type="entry name" value="EfeO_Cupredoxin"/>
</dbReference>
<dbReference type="Gene3D" id="2.60.40.420">
    <property type="entry name" value="Cupredoxins - blue copper proteins"/>
    <property type="match status" value="1"/>
</dbReference>
<protein>
    <recommendedName>
        <fullName evidence="1">EfeO-type cupredoxin-like domain-containing protein</fullName>
    </recommendedName>
</protein>
<dbReference type="Pfam" id="PF13473">
    <property type="entry name" value="Cupredoxin_1"/>
    <property type="match status" value="1"/>
</dbReference>
<dbReference type="GO" id="GO:0005507">
    <property type="term" value="F:copper ion binding"/>
    <property type="evidence" value="ECO:0007669"/>
    <property type="project" value="InterPro"/>
</dbReference>
<feature type="domain" description="EfeO-type cupredoxin-like" evidence="1">
    <location>
        <begin position="42"/>
        <end position="108"/>
    </location>
</feature>
<dbReference type="AlphaFoldDB" id="A0A0F9HSY3"/>
<comment type="caution">
    <text evidence="2">The sequence shown here is derived from an EMBL/GenBank/DDBJ whole genome shotgun (WGS) entry which is preliminary data.</text>
</comment>
<organism evidence="2">
    <name type="scientific">marine sediment metagenome</name>
    <dbReference type="NCBI Taxonomy" id="412755"/>
    <lineage>
        <taxon>unclassified sequences</taxon>
        <taxon>metagenomes</taxon>
        <taxon>ecological metagenomes</taxon>
    </lineage>
</organism>
<sequence>MKKLLTIVLLLGCTVGPVVAIFVYESARTRSITVEILARAPERGNFLPRKVVLRVGEKATLRVRNVDCVTHGFSIPGLNIAGGDIKAGHYALFEITPTKIGQYDFYCTAWCSDHHLQMRGVIDVVAK</sequence>
<accession>A0A0F9HSY3</accession>
<name>A0A0F9HSY3_9ZZZZ</name>
<evidence type="ECO:0000259" key="1">
    <source>
        <dbReference type="Pfam" id="PF13473"/>
    </source>
</evidence>
<evidence type="ECO:0000313" key="2">
    <source>
        <dbReference type="EMBL" id="KKL84790.1"/>
    </source>
</evidence>
<dbReference type="InterPro" id="IPR001505">
    <property type="entry name" value="Copper_CuA"/>
</dbReference>
<dbReference type="EMBL" id="LAZR01021602">
    <property type="protein sequence ID" value="KKL84790.1"/>
    <property type="molecule type" value="Genomic_DNA"/>
</dbReference>
<dbReference type="PROSITE" id="PS00078">
    <property type="entry name" value="COX2"/>
    <property type="match status" value="1"/>
</dbReference>